<feature type="signal peptide" evidence="1">
    <location>
        <begin position="1"/>
        <end position="18"/>
    </location>
</feature>
<evidence type="ECO:0000313" key="4">
    <source>
        <dbReference type="Proteomes" id="UP000236220"/>
    </source>
</evidence>
<comment type="caution">
    <text evidence="3">The sequence shown here is derived from an EMBL/GenBank/DDBJ whole genome shotgun (WGS) entry which is preliminary data.</text>
</comment>
<feature type="domain" description="DUF4136" evidence="2">
    <location>
        <begin position="26"/>
        <end position="185"/>
    </location>
</feature>
<sequence length="198" mass="22620">MFKHITKTALLAATLLLAACASGPYVKTDQDPSADFGRYRTWSYYTPLAMEQSGYSSWITDRIKEDVRREMTARGYTYSEKSPDLKVNFQGVVRDRTAVYSTPMSDVQFLYSYRRRAYVAVPVWYDQMEVSRYQEGTLSIDLVDARQNRMVWTGDAIATVQRMNVQERAANIDKTISAVFAKYPYQAGSNQPVVPAKK</sequence>
<dbReference type="Pfam" id="PF13590">
    <property type="entry name" value="DUF4136"/>
    <property type="match status" value="1"/>
</dbReference>
<accession>A0A2K1Q0A6</accession>
<dbReference type="PROSITE" id="PS51257">
    <property type="entry name" value="PROKAR_LIPOPROTEIN"/>
    <property type="match status" value="1"/>
</dbReference>
<keyword evidence="4" id="KW-1185">Reference proteome</keyword>
<evidence type="ECO:0000259" key="2">
    <source>
        <dbReference type="Pfam" id="PF13590"/>
    </source>
</evidence>
<dbReference type="OrthoDB" id="118896at2"/>
<gene>
    <name evidence="3" type="ORF">Lysil_0101</name>
</gene>
<dbReference type="Gene3D" id="3.30.160.670">
    <property type="match status" value="1"/>
</dbReference>
<feature type="chain" id="PRO_5014363096" description="DUF4136 domain-containing protein" evidence="1">
    <location>
        <begin position="19"/>
        <end position="198"/>
    </location>
</feature>
<dbReference type="AlphaFoldDB" id="A0A2K1Q0A6"/>
<dbReference type="Proteomes" id="UP000236220">
    <property type="component" value="Unassembled WGS sequence"/>
</dbReference>
<name>A0A2K1Q0A6_9GAMM</name>
<protein>
    <recommendedName>
        <fullName evidence="2">DUF4136 domain-containing protein</fullName>
    </recommendedName>
</protein>
<dbReference type="EMBL" id="NPZB01000001">
    <property type="protein sequence ID" value="PNS08472.1"/>
    <property type="molecule type" value="Genomic_DNA"/>
</dbReference>
<keyword evidence="1" id="KW-0732">Signal</keyword>
<proteinExistence type="predicted"/>
<reference evidence="3 4" key="1">
    <citation type="submission" date="2017-08" db="EMBL/GenBank/DDBJ databases">
        <title>Lysobacter sylvestris genome.</title>
        <authorList>
            <person name="Zhang D.-C."/>
            <person name="Albuquerque L."/>
            <person name="Franca L."/>
            <person name="Froufe H.J.C."/>
            <person name="Barroso C."/>
            <person name="Egas C."/>
            <person name="Da Costa M."/>
            <person name="Margesin R."/>
        </authorList>
    </citation>
    <scope>NUCLEOTIDE SEQUENCE [LARGE SCALE GENOMIC DNA]</scope>
    <source>
        <strain evidence="3 4">AM20-91</strain>
    </source>
</reference>
<dbReference type="InterPro" id="IPR025411">
    <property type="entry name" value="DUF4136"/>
</dbReference>
<evidence type="ECO:0000256" key="1">
    <source>
        <dbReference type="SAM" id="SignalP"/>
    </source>
</evidence>
<dbReference type="RefSeq" id="WP_103074892.1">
    <property type="nucleotide sequence ID" value="NZ_NPZB01000001.1"/>
</dbReference>
<evidence type="ECO:0000313" key="3">
    <source>
        <dbReference type="EMBL" id="PNS08472.1"/>
    </source>
</evidence>
<organism evidence="3 4">
    <name type="scientific">Solilutibacter silvestris</name>
    <dbReference type="NCBI Taxonomy" id="1645665"/>
    <lineage>
        <taxon>Bacteria</taxon>
        <taxon>Pseudomonadati</taxon>
        <taxon>Pseudomonadota</taxon>
        <taxon>Gammaproteobacteria</taxon>
        <taxon>Lysobacterales</taxon>
        <taxon>Lysobacteraceae</taxon>
        <taxon>Solilutibacter</taxon>
    </lineage>
</organism>